<sequence length="86" mass="9034">MAGNSFRANPRLTCGGVVGMRSIAEQAHALVNDPAGRHGMLTGRACVDDGHARRVGPRIRKIYQQTTASGQQATGAAEASEFGGRR</sequence>
<reference evidence="2" key="1">
    <citation type="journal article" date="2014" name="Int. J. Syst. Evol. Microbiol.">
        <title>Complete genome sequence of Corynebacterium casei LMG S-19264T (=DSM 44701T), isolated from a smear-ripened cheese.</title>
        <authorList>
            <consortium name="US DOE Joint Genome Institute (JGI-PGF)"/>
            <person name="Walter F."/>
            <person name="Albersmeier A."/>
            <person name="Kalinowski J."/>
            <person name="Ruckert C."/>
        </authorList>
    </citation>
    <scope>NUCLEOTIDE SEQUENCE</scope>
    <source>
        <strain evidence="2">JCM 4386</strain>
    </source>
</reference>
<gene>
    <name evidence="2" type="ORF">GCM10010269_82970</name>
</gene>
<accession>A0A918LDD4</accession>
<feature type="region of interest" description="Disordered" evidence="1">
    <location>
        <begin position="64"/>
        <end position="86"/>
    </location>
</feature>
<name>A0A918LDD4_9ACTN</name>
<keyword evidence="3" id="KW-1185">Reference proteome</keyword>
<organism evidence="2 3">
    <name type="scientific">Streptomyces humidus</name>
    <dbReference type="NCBI Taxonomy" id="52259"/>
    <lineage>
        <taxon>Bacteria</taxon>
        <taxon>Bacillati</taxon>
        <taxon>Actinomycetota</taxon>
        <taxon>Actinomycetes</taxon>
        <taxon>Kitasatosporales</taxon>
        <taxon>Streptomycetaceae</taxon>
        <taxon>Streptomyces</taxon>
    </lineage>
</organism>
<comment type="caution">
    <text evidence="2">The sequence shown here is derived from an EMBL/GenBank/DDBJ whole genome shotgun (WGS) entry which is preliminary data.</text>
</comment>
<dbReference type="AlphaFoldDB" id="A0A918LDD4"/>
<protein>
    <submittedName>
        <fullName evidence="2">Uncharacterized protein</fullName>
    </submittedName>
</protein>
<evidence type="ECO:0000313" key="2">
    <source>
        <dbReference type="EMBL" id="GGS32025.1"/>
    </source>
</evidence>
<dbReference type="EMBL" id="BMTL01000079">
    <property type="protein sequence ID" value="GGS32025.1"/>
    <property type="molecule type" value="Genomic_DNA"/>
</dbReference>
<evidence type="ECO:0000313" key="3">
    <source>
        <dbReference type="Proteomes" id="UP000606194"/>
    </source>
</evidence>
<dbReference type="Proteomes" id="UP000606194">
    <property type="component" value="Unassembled WGS sequence"/>
</dbReference>
<dbReference type="RefSeq" id="WP_190154497.1">
    <property type="nucleotide sequence ID" value="NZ_BMTL01000079.1"/>
</dbReference>
<proteinExistence type="predicted"/>
<reference evidence="2" key="2">
    <citation type="submission" date="2020-09" db="EMBL/GenBank/DDBJ databases">
        <authorList>
            <person name="Sun Q."/>
            <person name="Ohkuma M."/>
        </authorList>
    </citation>
    <scope>NUCLEOTIDE SEQUENCE</scope>
    <source>
        <strain evidence="2">JCM 4386</strain>
    </source>
</reference>
<evidence type="ECO:0000256" key="1">
    <source>
        <dbReference type="SAM" id="MobiDB-lite"/>
    </source>
</evidence>